<dbReference type="AlphaFoldDB" id="A0ABD5X7M1"/>
<evidence type="ECO:0000313" key="2">
    <source>
        <dbReference type="EMBL" id="MFC7127205.1"/>
    </source>
</evidence>
<proteinExistence type="predicted"/>
<accession>A0ABD5X7M1</accession>
<evidence type="ECO:0000313" key="3">
    <source>
        <dbReference type="Proteomes" id="UP001596414"/>
    </source>
</evidence>
<sequence>MDIGILSDIHGNKVALETVLEDMPPVDGIVCAGDIVGYNPWHGECIETIHERQIPTVMGNHDRAVAGNSSFGFNSMAGAGVQHAQETLSDDETDWLATLPEQRREFDGRIKIVHSHPERRGHYTYPEEFSRDLLGEESVLVLGHTHVQHHEIYADGIVMNPGSVGQPRDSDPRAAYSILDLADLSVTEHRVEYDIERVQTEVDRAGLPERIGNRLVEGR</sequence>
<dbReference type="PANTHER" id="PTHR42850">
    <property type="entry name" value="METALLOPHOSPHOESTERASE"/>
    <property type="match status" value="1"/>
</dbReference>
<gene>
    <name evidence="2" type="ORF">ACFQJ7_14450</name>
</gene>
<dbReference type="InterPro" id="IPR050126">
    <property type="entry name" value="Ap4A_hydrolase"/>
</dbReference>
<protein>
    <submittedName>
        <fullName evidence="2">Metallophosphoesterase family protein</fullName>
    </submittedName>
</protein>
<dbReference type="SUPFAM" id="SSF56300">
    <property type="entry name" value="Metallo-dependent phosphatases"/>
    <property type="match status" value="1"/>
</dbReference>
<dbReference type="RefSeq" id="WP_267636658.1">
    <property type="nucleotide sequence ID" value="NZ_JAODIY010000005.1"/>
</dbReference>
<dbReference type="Proteomes" id="UP001596414">
    <property type="component" value="Unassembled WGS sequence"/>
</dbReference>
<dbReference type="EMBL" id="JBHSZQ010000049">
    <property type="protein sequence ID" value="MFC7127205.1"/>
    <property type="molecule type" value="Genomic_DNA"/>
</dbReference>
<dbReference type="Gene3D" id="3.60.21.10">
    <property type="match status" value="1"/>
</dbReference>
<name>A0ABD5X7M1_9EURY</name>
<dbReference type="InterPro" id="IPR011152">
    <property type="entry name" value="Pesterase_MJ0912"/>
</dbReference>
<comment type="caution">
    <text evidence="2">The sequence shown here is derived from an EMBL/GenBank/DDBJ whole genome shotgun (WGS) entry which is preliminary data.</text>
</comment>
<organism evidence="2 3">
    <name type="scientific">Halovenus rubra</name>
    <dbReference type="NCBI Taxonomy" id="869890"/>
    <lineage>
        <taxon>Archaea</taxon>
        <taxon>Methanobacteriati</taxon>
        <taxon>Methanobacteriota</taxon>
        <taxon>Stenosarchaea group</taxon>
        <taxon>Halobacteria</taxon>
        <taxon>Halobacteriales</taxon>
        <taxon>Haloarculaceae</taxon>
        <taxon>Halovenus</taxon>
    </lineage>
</organism>
<dbReference type="PIRSF" id="PIRSF000883">
    <property type="entry name" value="Pesterase_MJ0912"/>
    <property type="match status" value="1"/>
</dbReference>
<feature type="domain" description="Calcineurin-like phosphoesterase" evidence="1">
    <location>
        <begin position="1"/>
        <end position="182"/>
    </location>
</feature>
<evidence type="ECO:0000259" key="1">
    <source>
        <dbReference type="Pfam" id="PF12850"/>
    </source>
</evidence>
<dbReference type="PANTHER" id="PTHR42850:SF2">
    <property type="entry name" value="BLL5683 PROTEIN"/>
    <property type="match status" value="1"/>
</dbReference>
<dbReference type="Pfam" id="PF12850">
    <property type="entry name" value="Metallophos_2"/>
    <property type="match status" value="1"/>
</dbReference>
<dbReference type="InterPro" id="IPR024654">
    <property type="entry name" value="Calcineurin-like_PHP_lpxH"/>
</dbReference>
<reference evidence="2 3" key="1">
    <citation type="journal article" date="2014" name="Int. J. Syst. Evol. Microbiol.">
        <title>Complete genome sequence of Corynebacterium casei LMG S-19264T (=DSM 44701T), isolated from a smear-ripened cheese.</title>
        <authorList>
            <consortium name="US DOE Joint Genome Institute (JGI-PGF)"/>
            <person name="Walter F."/>
            <person name="Albersmeier A."/>
            <person name="Kalinowski J."/>
            <person name="Ruckert C."/>
        </authorList>
    </citation>
    <scope>NUCLEOTIDE SEQUENCE [LARGE SCALE GENOMIC DNA]</scope>
    <source>
        <strain evidence="2 3">CGMCC 4.7215</strain>
    </source>
</reference>
<dbReference type="InterPro" id="IPR029052">
    <property type="entry name" value="Metallo-depent_PP-like"/>
</dbReference>